<dbReference type="AlphaFoldDB" id="A0A2S4UBC4"/>
<keyword evidence="1" id="KW-0812">Transmembrane</keyword>
<dbReference type="VEuPathDB" id="FungiDB:PSTT_16818"/>
<dbReference type="Proteomes" id="UP000239156">
    <property type="component" value="Unassembled WGS sequence"/>
</dbReference>
<gene>
    <name evidence="2" type="ORF">PSTT_16818</name>
</gene>
<evidence type="ECO:0000313" key="3">
    <source>
        <dbReference type="Proteomes" id="UP000239156"/>
    </source>
</evidence>
<comment type="caution">
    <text evidence="2">The sequence shown here is derived from an EMBL/GenBank/DDBJ whole genome shotgun (WGS) entry which is preliminary data.</text>
</comment>
<organism evidence="2 3">
    <name type="scientific">Puccinia striiformis</name>
    <dbReference type="NCBI Taxonomy" id="27350"/>
    <lineage>
        <taxon>Eukaryota</taxon>
        <taxon>Fungi</taxon>
        <taxon>Dikarya</taxon>
        <taxon>Basidiomycota</taxon>
        <taxon>Pucciniomycotina</taxon>
        <taxon>Pucciniomycetes</taxon>
        <taxon>Pucciniales</taxon>
        <taxon>Pucciniaceae</taxon>
        <taxon>Puccinia</taxon>
    </lineage>
</organism>
<evidence type="ECO:0000256" key="1">
    <source>
        <dbReference type="SAM" id="Phobius"/>
    </source>
</evidence>
<name>A0A2S4UBC4_9BASI</name>
<keyword evidence="1" id="KW-0472">Membrane</keyword>
<proteinExistence type="predicted"/>
<feature type="transmembrane region" description="Helical" evidence="1">
    <location>
        <begin position="36"/>
        <end position="53"/>
    </location>
</feature>
<reference evidence="2" key="1">
    <citation type="submission" date="2017-12" db="EMBL/GenBank/DDBJ databases">
        <title>Gene loss provides genomic basis for host adaptation in cereal stripe rust fungi.</title>
        <authorList>
            <person name="Xia C."/>
        </authorList>
    </citation>
    <scope>NUCLEOTIDE SEQUENCE [LARGE SCALE GENOMIC DNA]</scope>
    <source>
        <strain evidence="2">93-210</strain>
    </source>
</reference>
<protein>
    <submittedName>
        <fullName evidence="2">Uncharacterized protein</fullName>
    </submittedName>
</protein>
<feature type="transmembrane region" description="Helical" evidence="1">
    <location>
        <begin position="116"/>
        <end position="141"/>
    </location>
</feature>
<evidence type="ECO:0000313" key="2">
    <source>
        <dbReference type="EMBL" id="POV94516.1"/>
    </source>
</evidence>
<keyword evidence="1" id="KW-1133">Transmembrane helix</keyword>
<dbReference type="EMBL" id="PKSL01000411">
    <property type="protein sequence ID" value="POV94516.1"/>
    <property type="molecule type" value="Genomic_DNA"/>
</dbReference>
<sequence>MTPRTTELDPSYSNHVRHKQCDWDRIRRMFQLTSKTYTTCLLILLLATLVIGQERNITIPTSTGSSATSYTNHTFKHYHPVKLTPIPDATGAAGSVPVPGATGGKPNGRYGPDDQYIASGVVKTIVPILSTFVLMSLTVILTTRIEKISYLFN</sequence>
<accession>A0A2S4UBC4</accession>
<keyword evidence="3" id="KW-1185">Reference proteome</keyword>